<dbReference type="PRINTS" id="PR01021">
    <property type="entry name" value="OMPADOMAIN"/>
</dbReference>
<organism evidence="6 7">
    <name type="scientific">Paludibacter propionicigenes (strain DSM 17365 / JCM 13257 / WB4)</name>
    <dbReference type="NCBI Taxonomy" id="694427"/>
    <lineage>
        <taxon>Bacteria</taxon>
        <taxon>Pseudomonadati</taxon>
        <taxon>Bacteroidota</taxon>
        <taxon>Bacteroidia</taxon>
        <taxon>Bacteroidales</taxon>
        <taxon>Paludibacteraceae</taxon>
        <taxon>Paludibacter</taxon>
    </lineage>
</organism>
<dbReference type="SUPFAM" id="SSF48452">
    <property type="entry name" value="TPR-like"/>
    <property type="match status" value="1"/>
</dbReference>
<keyword evidence="3" id="KW-0998">Cell outer membrane</keyword>
<evidence type="ECO:0000313" key="6">
    <source>
        <dbReference type="EMBL" id="ADQ79232.1"/>
    </source>
</evidence>
<keyword evidence="2 4" id="KW-0472">Membrane</keyword>
<dbReference type="Proteomes" id="UP000008718">
    <property type="component" value="Chromosome"/>
</dbReference>
<comment type="subcellular location">
    <subcellularLocation>
        <location evidence="1">Cell outer membrane</location>
    </subcellularLocation>
</comment>
<dbReference type="InterPro" id="IPR036737">
    <property type="entry name" value="OmpA-like_sf"/>
</dbReference>
<dbReference type="OrthoDB" id="1488841at2"/>
<keyword evidence="7" id="KW-1185">Reference proteome</keyword>
<sequence length="778" mass="88309">MNHKSRYSILMMTIILLLTWINTIFSQNTKPKTSRSKAIEMLQRADAQYNNSSYSVAAKDYEEYLIQDGSHPETVLSKLADCYYQMRANDNALRVYKLLFKNGKEGATELQKIRVGELYARHGMYQQAADWLKDVKGYSAKASVYNSAISLDSLKKDSLNWKIGFLNVNTPYRDYSPVLIDSVLFFTSNKPLSVKKQVSLWDNFCYTSLHKVELNKIKSEPIGAPIAGSFLAKKETKGVLSKSVAPQYEGADAKDMESELYFMTDRRYMWNESKDTLGSVVKGLEKIDFNVTGIALDNNSRVYFSANYSQNRKSINRVRLMEGMYASNRITNIRPLPFGDNKSYSVMLPTVNEDGSVLVFCSDMPKGKGKMDLYFSIRNAKTHKWSNPEAFSSNINTVGNEVFPTITSDGYLYFSSDARPGLGGLDIYRIPLEDAIKGSGEPEHLSYPINSSADDFGWTQDNAGKRGFFSSDRLDNDDNLYSFSYKDIYLQMSNIEGKVVDMYTHNPIEGATVFMLNDRTAKVIATQTDSKGMYHFVTSSVDKVILKAMKEGMTNDCIESGGIIPIQEMDVATRSVQDMMLEKQRTYTKPNDYTKKGVKSIDVTSGAMKDLISNKQELEVNDRWKLNNIHYNFNKWDIRPDATPTLDSLITLLKIYPIKIELGSYTDSRGTSQYNDTLSQKRAESVVAYLVKHGIDRNRLIAVGHGERNILNRCIDGVSCSENEHQVNRRTEVKVISNGNLLKLRNTEIDLNKFKKGEQINKSNFPVDFFYNFKRNTP</sequence>
<dbReference type="GO" id="GO:0009279">
    <property type="term" value="C:cell outer membrane"/>
    <property type="evidence" value="ECO:0007669"/>
    <property type="project" value="UniProtKB-SubCell"/>
</dbReference>
<dbReference type="SUPFAM" id="SSF49464">
    <property type="entry name" value="Carboxypeptidase regulatory domain-like"/>
    <property type="match status" value="1"/>
</dbReference>
<dbReference type="SUPFAM" id="SSF103088">
    <property type="entry name" value="OmpA-like"/>
    <property type="match status" value="1"/>
</dbReference>
<dbReference type="InterPro" id="IPR011659">
    <property type="entry name" value="WD40"/>
</dbReference>
<proteinExistence type="predicted"/>
<dbReference type="RefSeq" id="WP_013444601.1">
    <property type="nucleotide sequence ID" value="NC_014734.1"/>
</dbReference>
<evidence type="ECO:0000256" key="3">
    <source>
        <dbReference type="ARBA" id="ARBA00023237"/>
    </source>
</evidence>
<dbReference type="Pfam" id="PF00691">
    <property type="entry name" value="OmpA"/>
    <property type="match status" value="1"/>
</dbReference>
<name>E4T3D8_PALPW</name>
<dbReference type="Gene3D" id="3.30.1330.60">
    <property type="entry name" value="OmpA-like domain"/>
    <property type="match status" value="1"/>
</dbReference>
<dbReference type="InterPro" id="IPR008969">
    <property type="entry name" value="CarboxyPept-like_regulatory"/>
</dbReference>
<dbReference type="eggNOG" id="COG2885">
    <property type="taxonomic scope" value="Bacteria"/>
</dbReference>
<reference evidence="6 7" key="2">
    <citation type="journal article" date="2011" name="Stand. Genomic Sci.">
        <title>Complete genome sequence of Paludibacter propionicigenes type strain (WB4).</title>
        <authorList>
            <person name="Gronow S."/>
            <person name="Munk C."/>
            <person name="Lapidus A."/>
            <person name="Nolan M."/>
            <person name="Lucas S."/>
            <person name="Hammon N."/>
            <person name="Deshpande S."/>
            <person name="Cheng J.F."/>
            <person name="Tapia R."/>
            <person name="Han C."/>
            <person name="Goodwin L."/>
            <person name="Pitluck S."/>
            <person name="Liolios K."/>
            <person name="Ivanova N."/>
            <person name="Mavromatis K."/>
            <person name="Mikhailova N."/>
            <person name="Pati A."/>
            <person name="Chen A."/>
            <person name="Palaniappan K."/>
            <person name="Land M."/>
            <person name="Hauser L."/>
            <person name="Chang Y.J."/>
            <person name="Jeffries C.D."/>
            <person name="Brambilla E."/>
            <person name="Rohde M."/>
            <person name="Goker M."/>
            <person name="Detter J.C."/>
            <person name="Woyke T."/>
            <person name="Bristow J."/>
            <person name="Eisen J.A."/>
            <person name="Markowitz V."/>
            <person name="Hugenholtz P."/>
            <person name="Kyrpides N.C."/>
            <person name="Klenk H.P."/>
        </authorList>
    </citation>
    <scope>NUCLEOTIDE SEQUENCE [LARGE SCALE GENOMIC DNA]</scope>
    <source>
        <strain evidence="7">DSM 17365 / JCM 13257 / WB4</strain>
    </source>
</reference>
<dbReference type="SUPFAM" id="SSF82171">
    <property type="entry name" value="DPP6 N-terminal domain-like"/>
    <property type="match status" value="1"/>
</dbReference>
<dbReference type="HOGENOM" id="CLU_014978_0_0_10"/>
<dbReference type="STRING" id="694427.Palpr_1083"/>
<dbReference type="Gene3D" id="1.25.40.10">
    <property type="entry name" value="Tetratricopeptide repeat domain"/>
    <property type="match status" value="1"/>
</dbReference>
<accession>E4T3D8</accession>
<evidence type="ECO:0000256" key="1">
    <source>
        <dbReference type="ARBA" id="ARBA00004442"/>
    </source>
</evidence>
<dbReference type="InterPro" id="IPR011990">
    <property type="entry name" value="TPR-like_helical_dom_sf"/>
</dbReference>
<dbReference type="Pfam" id="PF07676">
    <property type="entry name" value="PD40"/>
    <property type="match status" value="1"/>
</dbReference>
<reference key="1">
    <citation type="submission" date="2010-11" db="EMBL/GenBank/DDBJ databases">
        <title>The complete genome of Paludibacter propionicigenes DSM 17365.</title>
        <authorList>
            <consortium name="US DOE Joint Genome Institute (JGI-PGF)"/>
            <person name="Lucas S."/>
            <person name="Copeland A."/>
            <person name="Lapidus A."/>
            <person name="Bruce D."/>
            <person name="Goodwin L."/>
            <person name="Pitluck S."/>
            <person name="Kyrpides N."/>
            <person name="Mavromatis K."/>
            <person name="Ivanova N."/>
            <person name="Munk A.C."/>
            <person name="Brettin T."/>
            <person name="Detter J.C."/>
            <person name="Han C."/>
            <person name="Tapia R."/>
            <person name="Land M."/>
            <person name="Hauser L."/>
            <person name="Markowitz V."/>
            <person name="Cheng J.-F."/>
            <person name="Hugenholtz P."/>
            <person name="Woyke T."/>
            <person name="Wu D."/>
            <person name="Gronow S."/>
            <person name="Wellnitz S."/>
            <person name="Brambilla E."/>
            <person name="Klenk H.-P."/>
            <person name="Eisen J.A."/>
        </authorList>
    </citation>
    <scope>NUCLEOTIDE SEQUENCE</scope>
    <source>
        <strain>WB4</strain>
    </source>
</reference>
<protein>
    <submittedName>
        <fullName evidence="6">OmpA/MotB domain protein</fullName>
    </submittedName>
</protein>
<dbReference type="PANTHER" id="PTHR30329:SF21">
    <property type="entry name" value="LIPOPROTEIN YIAD-RELATED"/>
    <property type="match status" value="1"/>
</dbReference>
<evidence type="ECO:0000256" key="2">
    <source>
        <dbReference type="ARBA" id="ARBA00023136"/>
    </source>
</evidence>
<dbReference type="AlphaFoldDB" id="E4T3D8"/>
<dbReference type="CDD" id="cd07185">
    <property type="entry name" value="OmpA_C-like"/>
    <property type="match status" value="1"/>
</dbReference>
<dbReference type="InterPro" id="IPR050330">
    <property type="entry name" value="Bact_OuterMem_StrucFunc"/>
</dbReference>
<gene>
    <name evidence="6" type="ordered locus">Palpr_1083</name>
</gene>
<evidence type="ECO:0000256" key="4">
    <source>
        <dbReference type="PROSITE-ProRule" id="PRU00473"/>
    </source>
</evidence>
<evidence type="ECO:0000259" key="5">
    <source>
        <dbReference type="PROSITE" id="PS51123"/>
    </source>
</evidence>
<dbReference type="EMBL" id="CP002345">
    <property type="protein sequence ID" value="ADQ79232.1"/>
    <property type="molecule type" value="Genomic_DNA"/>
</dbReference>
<dbReference type="eggNOG" id="COG0457">
    <property type="taxonomic scope" value="Bacteria"/>
</dbReference>
<feature type="domain" description="OmpA-like" evidence="5">
    <location>
        <begin position="618"/>
        <end position="739"/>
    </location>
</feature>
<dbReference type="Gene3D" id="2.60.40.1120">
    <property type="entry name" value="Carboxypeptidase-like, regulatory domain"/>
    <property type="match status" value="1"/>
</dbReference>
<dbReference type="PROSITE" id="PS51123">
    <property type="entry name" value="OMPA_2"/>
    <property type="match status" value="1"/>
</dbReference>
<dbReference type="PANTHER" id="PTHR30329">
    <property type="entry name" value="STATOR ELEMENT OF FLAGELLAR MOTOR COMPLEX"/>
    <property type="match status" value="1"/>
</dbReference>
<dbReference type="InterPro" id="IPR006664">
    <property type="entry name" value="OMP_bac"/>
</dbReference>
<dbReference type="InterPro" id="IPR006665">
    <property type="entry name" value="OmpA-like"/>
</dbReference>
<evidence type="ECO:0000313" key="7">
    <source>
        <dbReference type="Proteomes" id="UP000008718"/>
    </source>
</evidence>
<dbReference type="KEGG" id="ppn:Palpr_1083"/>